<dbReference type="OrthoDB" id="9815506at2"/>
<feature type="domain" description="Beta-ketoacyl-[acyl-carrier-protein] synthase III N-terminal" evidence="4">
    <location>
        <begin position="119"/>
        <end position="196"/>
    </location>
</feature>
<dbReference type="SUPFAM" id="SSF53901">
    <property type="entry name" value="Thiolase-like"/>
    <property type="match status" value="1"/>
</dbReference>
<dbReference type="InterPro" id="IPR016039">
    <property type="entry name" value="Thiolase-like"/>
</dbReference>
<organism evidence="5 6">
    <name type="scientific">Methylorubrum populi</name>
    <dbReference type="NCBI Taxonomy" id="223967"/>
    <lineage>
        <taxon>Bacteria</taxon>
        <taxon>Pseudomonadati</taxon>
        <taxon>Pseudomonadota</taxon>
        <taxon>Alphaproteobacteria</taxon>
        <taxon>Hyphomicrobiales</taxon>
        <taxon>Methylobacteriaceae</taxon>
        <taxon>Methylorubrum</taxon>
    </lineage>
</organism>
<feature type="domain" description="Beta-ketoacyl-[acyl-carrier-protein] synthase III C-terminal" evidence="3">
    <location>
        <begin position="257"/>
        <end position="343"/>
    </location>
</feature>
<protein>
    <submittedName>
        <fullName evidence="5">Beta-ketoacyl-acyl-carrier-protein synthase I</fullName>
    </submittedName>
</protein>
<name>A0A160PIR3_9HYPH</name>
<dbReference type="PANTHER" id="PTHR34069:SF2">
    <property type="entry name" value="BETA-KETOACYL-[ACYL-CARRIER-PROTEIN] SYNTHASE III"/>
    <property type="match status" value="1"/>
</dbReference>
<keyword evidence="1" id="KW-0808">Transferase</keyword>
<accession>A0A160PIR3</accession>
<evidence type="ECO:0000256" key="2">
    <source>
        <dbReference type="ARBA" id="ARBA00023315"/>
    </source>
</evidence>
<proteinExistence type="predicted"/>
<evidence type="ECO:0000256" key="1">
    <source>
        <dbReference type="ARBA" id="ARBA00022679"/>
    </source>
</evidence>
<dbReference type="InterPro" id="IPR013751">
    <property type="entry name" value="ACP_syn_III_N"/>
</dbReference>
<sequence>MIPAIQSRGQTVGARIAGIATHLPERVLSNEHLAELYPAWPSEKIFDKTGIRERRVAAEHETAGDLAFHAAERLFAAGDCVREDIDFLILCTQAADYLLPTTACLLQDRLGLGRHVGALDVNLGCSGFVYGLALATGLIAAGAARNVLLLTADTYSKFIHERDRSVRTLFGDGAAATLITASSESVIGPFVFGTDGAGGKDLIVEAGGFRMPRGPETGLAEEDSHGNVRSREHLYMNGASVMSFSLQEVPRAFTRLLETSGIAQADVDYVVLHQANKLMLDALQRKMNLPAAKVPRHYEDIGNTVSSTIPFVLADMRDKGQMAPGRRFIVIGFGVGLSWAGASFVC</sequence>
<evidence type="ECO:0000313" key="5">
    <source>
        <dbReference type="EMBL" id="BAU91590.1"/>
    </source>
</evidence>
<dbReference type="RefSeq" id="WP_096485683.1">
    <property type="nucleotide sequence ID" value="NZ_AP014809.1"/>
</dbReference>
<dbReference type="Pfam" id="PF08541">
    <property type="entry name" value="ACP_syn_III_C"/>
    <property type="match status" value="1"/>
</dbReference>
<dbReference type="InterPro" id="IPR013747">
    <property type="entry name" value="ACP_syn_III_C"/>
</dbReference>
<dbReference type="EMBL" id="AP014809">
    <property type="protein sequence ID" value="BAU91590.1"/>
    <property type="molecule type" value="Genomic_DNA"/>
</dbReference>
<dbReference type="GO" id="GO:0004315">
    <property type="term" value="F:3-oxoacyl-[acyl-carrier-protein] synthase activity"/>
    <property type="evidence" value="ECO:0007669"/>
    <property type="project" value="InterPro"/>
</dbReference>
<dbReference type="Gene3D" id="3.40.47.10">
    <property type="match status" value="1"/>
</dbReference>
<dbReference type="AlphaFoldDB" id="A0A160PIR3"/>
<dbReference type="NCBIfam" id="NF006829">
    <property type="entry name" value="PRK09352.1"/>
    <property type="match status" value="1"/>
</dbReference>
<gene>
    <name evidence="5" type="ORF">MPPM_2985</name>
</gene>
<keyword evidence="2" id="KW-0012">Acyltransferase</keyword>
<dbReference type="GO" id="GO:0044550">
    <property type="term" value="P:secondary metabolite biosynthetic process"/>
    <property type="evidence" value="ECO:0007669"/>
    <property type="project" value="TreeGrafter"/>
</dbReference>
<dbReference type="GO" id="GO:0006633">
    <property type="term" value="P:fatty acid biosynthetic process"/>
    <property type="evidence" value="ECO:0007669"/>
    <property type="project" value="InterPro"/>
</dbReference>
<dbReference type="Proteomes" id="UP000218288">
    <property type="component" value="Chromosome"/>
</dbReference>
<evidence type="ECO:0000259" key="3">
    <source>
        <dbReference type="Pfam" id="PF08541"/>
    </source>
</evidence>
<reference evidence="5 6" key="1">
    <citation type="journal article" date="2016" name="Genome Announc.">
        <title>Complete Genome Sequence of Methylobacterium populi P-1M, Isolated from Pink-Pigmented Household Biofilm.</title>
        <authorList>
            <person name="Morohoshi T."/>
            <person name="Ikeda T."/>
        </authorList>
    </citation>
    <scope>NUCLEOTIDE SEQUENCE [LARGE SCALE GENOMIC DNA]</scope>
    <source>
        <strain evidence="5 6">P-1M</strain>
    </source>
</reference>
<dbReference type="CDD" id="cd00830">
    <property type="entry name" value="KAS_III"/>
    <property type="match status" value="1"/>
</dbReference>
<evidence type="ECO:0000259" key="4">
    <source>
        <dbReference type="Pfam" id="PF08545"/>
    </source>
</evidence>
<dbReference type="Pfam" id="PF08545">
    <property type="entry name" value="ACP_syn_III"/>
    <property type="match status" value="1"/>
</dbReference>
<dbReference type="PANTHER" id="PTHR34069">
    <property type="entry name" value="3-OXOACYL-[ACYL-CARRIER-PROTEIN] SYNTHASE 3"/>
    <property type="match status" value="1"/>
</dbReference>
<evidence type="ECO:0000313" key="6">
    <source>
        <dbReference type="Proteomes" id="UP000218288"/>
    </source>
</evidence>